<sequence>MINEFRYKVMKAINLQMEHRYGGREGIEKDAVLRASKKLKKQGKEPVYQKPKGTSKPVKKDGKILPNN</sequence>
<dbReference type="RefSeq" id="WP_349241990.1">
    <property type="nucleotide sequence ID" value="NZ_JAVTTO010000003.1"/>
</dbReference>
<feature type="compositionally biased region" description="Basic and acidic residues" evidence="1">
    <location>
        <begin position="58"/>
        <end position="68"/>
    </location>
</feature>
<gene>
    <name evidence="2" type="ORF">RQM59_10105</name>
</gene>
<protein>
    <recommendedName>
        <fullName evidence="4">Small, acid-soluble spore protein, alpha/beta type</fullName>
    </recommendedName>
</protein>
<dbReference type="Proteomes" id="UP001257277">
    <property type="component" value="Unassembled WGS sequence"/>
</dbReference>
<dbReference type="EMBL" id="JAVTTO010000003">
    <property type="protein sequence ID" value="MDT7832732.1"/>
    <property type="molecule type" value="Genomic_DNA"/>
</dbReference>
<comment type="caution">
    <text evidence="2">The sequence shown here is derived from an EMBL/GenBank/DDBJ whole genome shotgun (WGS) entry which is preliminary data.</text>
</comment>
<reference evidence="2 3" key="1">
    <citation type="submission" date="2023-09" db="EMBL/GenBank/DDBJ databases">
        <title>Novel taxa isolated from Blanes Bay.</title>
        <authorList>
            <person name="Rey-Velasco X."/>
            <person name="Lucena T."/>
        </authorList>
    </citation>
    <scope>NUCLEOTIDE SEQUENCE [LARGE SCALE GENOMIC DNA]</scope>
    <source>
        <strain evidence="2 3">S356</strain>
    </source>
</reference>
<feature type="region of interest" description="Disordered" evidence="1">
    <location>
        <begin position="38"/>
        <end position="68"/>
    </location>
</feature>
<evidence type="ECO:0000256" key="1">
    <source>
        <dbReference type="SAM" id="MobiDB-lite"/>
    </source>
</evidence>
<evidence type="ECO:0000313" key="3">
    <source>
        <dbReference type="Proteomes" id="UP001257277"/>
    </source>
</evidence>
<evidence type="ECO:0008006" key="4">
    <source>
        <dbReference type="Google" id="ProtNLM"/>
    </source>
</evidence>
<accession>A0ABU3LGA3</accession>
<keyword evidence="3" id="KW-1185">Reference proteome</keyword>
<proteinExistence type="predicted"/>
<name>A0ABU3LGA3_9FLAO</name>
<organism evidence="2 3">
    <name type="scientific">Asprobacillus argus</name>
    <dbReference type="NCBI Taxonomy" id="3076534"/>
    <lineage>
        <taxon>Bacteria</taxon>
        <taxon>Pseudomonadati</taxon>
        <taxon>Bacteroidota</taxon>
        <taxon>Flavobacteriia</taxon>
        <taxon>Flavobacteriales</taxon>
        <taxon>Flavobacteriaceae</taxon>
        <taxon>Asprobacillus</taxon>
    </lineage>
</organism>
<evidence type="ECO:0000313" key="2">
    <source>
        <dbReference type="EMBL" id="MDT7832732.1"/>
    </source>
</evidence>